<gene>
    <name evidence="1" type="ORF">PGT21_008051</name>
    <name evidence="2" type="ORF">PGTUg99_019656</name>
</gene>
<protein>
    <submittedName>
        <fullName evidence="1">Uncharacterized protein</fullName>
    </submittedName>
</protein>
<proteinExistence type="predicted"/>
<evidence type="ECO:0000313" key="2">
    <source>
        <dbReference type="EMBL" id="KAA1133503.1"/>
    </source>
</evidence>
<dbReference type="Proteomes" id="UP000324748">
    <property type="component" value="Unassembled WGS sequence"/>
</dbReference>
<organism evidence="1 3">
    <name type="scientific">Puccinia graminis f. sp. tritici</name>
    <dbReference type="NCBI Taxonomy" id="56615"/>
    <lineage>
        <taxon>Eukaryota</taxon>
        <taxon>Fungi</taxon>
        <taxon>Dikarya</taxon>
        <taxon>Basidiomycota</taxon>
        <taxon>Pucciniomycotina</taxon>
        <taxon>Pucciniomycetes</taxon>
        <taxon>Pucciniales</taxon>
        <taxon>Pucciniaceae</taxon>
        <taxon>Puccinia</taxon>
    </lineage>
</organism>
<reference evidence="3 4" key="1">
    <citation type="submission" date="2019-05" db="EMBL/GenBank/DDBJ databases">
        <title>Emergence of the Ug99 lineage of the wheat stem rust pathogen through somatic hybridization.</title>
        <authorList>
            <person name="Li F."/>
            <person name="Upadhyaya N.M."/>
            <person name="Sperschneider J."/>
            <person name="Matny O."/>
            <person name="Nguyen-Phuc H."/>
            <person name="Mago R."/>
            <person name="Raley C."/>
            <person name="Miller M.E."/>
            <person name="Silverstein K.A.T."/>
            <person name="Henningsen E."/>
            <person name="Hirsch C.D."/>
            <person name="Visser B."/>
            <person name="Pretorius Z.A."/>
            <person name="Steffenson B.J."/>
            <person name="Schwessinger B."/>
            <person name="Dodds P.N."/>
            <person name="Figueroa M."/>
        </authorList>
    </citation>
    <scope>NUCLEOTIDE SEQUENCE [LARGE SCALE GENOMIC DNA]</scope>
    <source>
        <strain evidence="1">21-0</strain>
        <strain evidence="2 4">Ug99</strain>
    </source>
</reference>
<evidence type="ECO:0000313" key="4">
    <source>
        <dbReference type="Proteomes" id="UP000325313"/>
    </source>
</evidence>
<accession>A0A5B0N1C0</accession>
<dbReference type="EMBL" id="VDEP01000071">
    <property type="protein sequence ID" value="KAA1133503.1"/>
    <property type="molecule type" value="Genomic_DNA"/>
</dbReference>
<keyword evidence="3" id="KW-1185">Reference proteome</keyword>
<dbReference type="Proteomes" id="UP000325313">
    <property type="component" value="Unassembled WGS sequence"/>
</dbReference>
<name>A0A5B0N1C0_PUCGR</name>
<dbReference type="AlphaFoldDB" id="A0A5B0N1C0"/>
<evidence type="ECO:0000313" key="1">
    <source>
        <dbReference type="EMBL" id="KAA1082602.1"/>
    </source>
</evidence>
<sequence length="61" mass="6583">MEAIFSKRPDGTGVLPTVARVSKDNTVEMIHRCPVPRFETSVGISLEPRAPANEMSGPSSE</sequence>
<comment type="caution">
    <text evidence="1">The sequence shown here is derived from an EMBL/GenBank/DDBJ whole genome shotgun (WGS) entry which is preliminary data.</text>
</comment>
<evidence type="ECO:0000313" key="3">
    <source>
        <dbReference type="Proteomes" id="UP000324748"/>
    </source>
</evidence>
<dbReference type="EMBL" id="VSWC01000119">
    <property type="protein sequence ID" value="KAA1082602.1"/>
    <property type="molecule type" value="Genomic_DNA"/>
</dbReference>